<gene>
    <name evidence="2" type="ORF">MSVAZ_1310</name>
</gene>
<dbReference type="KEGG" id="mvc:MSVAZ_1310"/>
<sequence>MSANKTTISLVATICLMISVCDPASTRELTVINNSNATLPQNKSVDNQFLTVEYYSYENATQMSAVNNFSSPSIPAIYGNRIVWQSFRNVDWNKDIYVYNINNSTNNRITASGSADYPAIYGDKIVWVDSRSKYSDIYMYNLSTQSETQITTSGSADSPAIYEDKIVWKDNRNGWNQSEVYMYNLSTSVETQITTNGSAYYPAIYGDKIVWKDNRNGWNQSEIYMYNLSTSVETQITTSGSADYPAIYGDKIVWKDNRNGWNQSEFYMYNLSTSAETQIITSGSADSPAIYGDRIVWQDYRNGKADIYMYNLSTSVKTQITANGSAYSPAIYGDKIVWVDNRNGWNQSEIYMYNISTSKEILVNTSELSPNVLGKNGTGDIYVYTSLKWSPDSVPLTNATFSIFGPTGEYRGNGSYWARLNAPKGTYTISYEPVSGYDTPTSETKILTEGDSIKFYGDYFRKKRVGESLDFGDGYILIIKQIDSEMKEVSLELQLDERKVAEARVREHGTVSLNKISYLVNKSEISNPPEMTIKKISIDEGGNYIDISFSFPHYAFGSMKPSTYLIIHSIPEGASISLDEKYVGKTSKSLPIDKLKTYSVRLELEGYKSLESQFKFDVFEQQEIQLTLSR</sequence>
<name>A0A0E3Q5B1_9EURY</name>
<keyword evidence="3" id="KW-1185">Reference proteome</keyword>
<dbReference type="Pfam" id="PF08308">
    <property type="entry name" value="PEGA"/>
    <property type="match status" value="1"/>
</dbReference>
<evidence type="ECO:0000313" key="3">
    <source>
        <dbReference type="Proteomes" id="UP000033096"/>
    </source>
</evidence>
<dbReference type="Gene3D" id="2.120.10.30">
    <property type="entry name" value="TolB, C-terminal domain"/>
    <property type="match status" value="2"/>
</dbReference>
<evidence type="ECO:0000259" key="1">
    <source>
        <dbReference type="Pfam" id="PF08308"/>
    </source>
</evidence>
<dbReference type="InterPro" id="IPR027618">
    <property type="entry name" value="Beta_prop_Msarc"/>
</dbReference>
<dbReference type="GeneID" id="25419018"/>
<dbReference type="PANTHER" id="PTHR36842">
    <property type="entry name" value="PROTEIN TOLB HOMOLOG"/>
    <property type="match status" value="1"/>
</dbReference>
<proteinExistence type="predicted"/>
<reference evidence="2 3" key="1">
    <citation type="submission" date="2014-07" db="EMBL/GenBank/DDBJ databases">
        <title>Methanogenic archaea and the global carbon cycle.</title>
        <authorList>
            <person name="Henriksen J.R."/>
            <person name="Luke J."/>
            <person name="Reinhart S."/>
            <person name="Benedict M.N."/>
            <person name="Youngblut N.D."/>
            <person name="Metcalf M.E."/>
            <person name="Whitaker R.J."/>
            <person name="Metcalf W.W."/>
        </authorList>
    </citation>
    <scope>NUCLEOTIDE SEQUENCE [LARGE SCALE GENOMIC DNA]</scope>
    <source>
        <strain evidence="2 3">Z-761</strain>
    </source>
</reference>
<dbReference type="InterPro" id="IPR013229">
    <property type="entry name" value="PEGA"/>
</dbReference>
<dbReference type="NCBIfam" id="TIGR04275">
    <property type="entry name" value="beta_prop_Msarc"/>
    <property type="match status" value="7"/>
</dbReference>
<dbReference type="SUPFAM" id="SSF69304">
    <property type="entry name" value="Tricorn protease N-terminal domain"/>
    <property type="match status" value="2"/>
</dbReference>
<dbReference type="HOGENOM" id="CLU_363567_0_0_2"/>
<dbReference type="InterPro" id="IPR011042">
    <property type="entry name" value="6-blade_b-propeller_TolB-like"/>
</dbReference>
<dbReference type="Gene3D" id="2.60.98.40">
    <property type="match status" value="1"/>
</dbReference>
<dbReference type="RefSeq" id="WP_052727913.1">
    <property type="nucleotide sequence ID" value="NZ_CP009520.1"/>
</dbReference>
<dbReference type="STRING" id="1434123.MSVAZ_1310"/>
<organism evidence="2 3">
    <name type="scientific">Methanosarcina vacuolata Z-761</name>
    <dbReference type="NCBI Taxonomy" id="1434123"/>
    <lineage>
        <taxon>Archaea</taxon>
        <taxon>Methanobacteriati</taxon>
        <taxon>Methanobacteriota</taxon>
        <taxon>Stenosarchaea group</taxon>
        <taxon>Methanomicrobia</taxon>
        <taxon>Methanosarcinales</taxon>
        <taxon>Methanosarcinaceae</taxon>
        <taxon>Methanosarcina</taxon>
    </lineage>
</organism>
<accession>A0A0E3Q5B1</accession>
<dbReference type="Proteomes" id="UP000033096">
    <property type="component" value="Chromosome"/>
</dbReference>
<dbReference type="PANTHER" id="PTHR36842:SF1">
    <property type="entry name" value="PROTEIN TOLB"/>
    <property type="match status" value="1"/>
</dbReference>
<dbReference type="EMBL" id="CP009520">
    <property type="protein sequence ID" value="AKB43579.1"/>
    <property type="molecule type" value="Genomic_DNA"/>
</dbReference>
<evidence type="ECO:0000313" key="2">
    <source>
        <dbReference type="EMBL" id="AKB43579.1"/>
    </source>
</evidence>
<feature type="domain" description="PEGA" evidence="1">
    <location>
        <begin position="564"/>
        <end position="629"/>
    </location>
</feature>
<dbReference type="AlphaFoldDB" id="A0A0E3Q5B1"/>
<protein>
    <submittedName>
        <fullName evidence="2">Cell surface protein</fullName>
    </submittedName>
</protein>
<dbReference type="PATRIC" id="fig|1434123.4.peg.1559"/>